<evidence type="ECO:0000313" key="4">
    <source>
        <dbReference type="EMBL" id="VAW19922.1"/>
    </source>
</evidence>
<dbReference type="FunFam" id="3.40.50.720:FF:000336">
    <property type="entry name" value="Aldehyde reductase"/>
    <property type="match status" value="1"/>
</dbReference>
<protein>
    <submittedName>
        <fullName evidence="4">Dihydroflavonol-4-reductase</fullName>
        <ecNumber evidence="4">1.1.1.219</ecNumber>
    </submittedName>
</protein>
<dbReference type="CDD" id="cd05227">
    <property type="entry name" value="AR_SDR_e"/>
    <property type="match status" value="1"/>
</dbReference>
<dbReference type="GO" id="GO:0045552">
    <property type="term" value="F:dihydroflavanol 4-reductase activity"/>
    <property type="evidence" value="ECO:0007669"/>
    <property type="project" value="UniProtKB-EC"/>
</dbReference>
<dbReference type="PANTHER" id="PTHR10366">
    <property type="entry name" value="NAD DEPENDENT EPIMERASE/DEHYDRATASE"/>
    <property type="match status" value="1"/>
</dbReference>
<dbReference type="EC" id="1.1.1.219" evidence="4"/>
<sequence>MTEMVLLTGISGFLGSHIALKLLNRGYRVRGSIRNLDRSDEVLKTLESHGGAIKNLELVALDLTKDDGWSEAMDGIKYLQHVASPFVTKMPKDKMELIRPAVDGTTRAITAALAARVERIIVTSSMAAIMYKKDHDRSIPYSEKDWSDLDAPSANYYTQSKTLAEKKAWELMEEAGRRNDLVTINPSLILGPLLNKDPGTSGALVLRLLKGSIPAAPRFIFSMVDVRDVAEIHIKAMENKEAGGQRFATASDNLSIMDMANVIKAAYPQYRGKLPKFEMPDWVVRIYALFDSDVRSNIGEIGLERLIEASRAKNLLGHEFISSSEALIATTKTIIEQKLA</sequence>
<dbReference type="EMBL" id="UOEO01000125">
    <property type="protein sequence ID" value="VAW19922.1"/>
    <property type="molecule type" value="Genomic_DNA"/>
</dbReference>
<evidence type="ECO:0000256" key="1">
    <source>
        <dbReference type="ARBA" id="ARBA00023002"/>
    </source>
</evidence>
<dbReference type="InterPro" id="IPR036291">
    <property type="entry name" value="NAD(P)-bd_dom_sf"/>
</dbReference>
<dbReference type="Gene3D" id="3.40.50.720">
    <property type="entry name" value="NAD(P)-binding Rossmann-like Domain"/>
    <property type="match status" value="1"/>
</dbReference>
<dbReference type="InterPro" id="IPR050425">
    <property type="entry name" value="NAD(P)_dehydrat-like"/>
</dbReference>
<name>A0A3B0TZX0_9ZZZZ</name>
<proteinExistence type="inferred from homology"/>
<organism evidence="4">
    <name type="scientific">hydrothermal vent metagenome</name>
    <dbReference type="NCBI Taxonomy" id="652676"/>
    <lineage>
        <taxon>unclassified sequences</taxon>
        <taxon>metagenomes</taxon>
        <taxon>ecological metagenomes</taxon>
    </lineage>
</organism>
<comment type="similarity">
    <text evidence="2">Belongs to the NAD(P)-dependent epimerase/dehydratase family. Dihydroflavonol-4-reductase subfamily.</text>
</comment>
<dbReference type="PANTHER" id="PTHR10366:SF564">
    <property type="entry name" value="STEROL-4-ALPHA-CARBOXYLATE 3-DEHYDROGENASE, DECARBOXYLATING"/>
    <property type="match status" value="1"/>
</dbReference>
<reference evidence="4" key="1">
    <citation type="submission" date="2018-06" db="EMBL/GenBank/DDBJ databases">
        <authorList>
            <person name="Zhirakovskaya E."/>
        </authorList>
    </citation>
    <scope>NUCLEOTIDE SEQUENCE</scope>
</reference>
<feature type="domain" description="NAD-dependent epimerase/dehydratase" evidence="3">
    <location>
        <begin position="5"/>
        <end position="244"/>
    </location>
</feature>
<dbReference type="SUPFAM" id="SSF51735">
    <property type="entry name" value="NAD(P)-binding Rossmann-fold domains"/>
    <property type="match status" value="1"/>
</dbReference>
<accession>A0A3B0TZX0</accession>
<evidence type="ECO:0000259" key="3">
    <source>
        <dbReference type="Pfam" id="PF01370"/>
    </source>
</evidence>
<dbReference type="InterPro" id="IPR001509">
    <property type="entry name" value="Epimerase_deHydtase"/>
</dbReference>
<gene>
    <name evidence="4" type="ORF">MNBD_ALPHA12-2102</name>
</gene>
<dbReference type="AlphaFoldDB" id="A0A3B0TZX0"/>
<dbReference type="Pfam" id="PF01370">
    <property type="entry name" value="Epimerase"/>
    <property type="match status" value="1"/>
</dbReference>
<keyword evidence="1 4" id="KW-0560">Oxidoreductase</keyword>
<evidence type="ECO:0000256" key="2">
    <source>
        <dbReference type="ARBA" id="ARBA00023445"/>
    </source>
</evidence>